<dbReference type="PANTHER" id="PTHR22893:SF93">
    <property type="entry name" value="HYPOTHETICAL OXIDOREDUCTASE (EUROFUNG)"/>
    <property type="match status" value="1"/>
</dbReference>
<name>A0A1L7WTJ3_9HELO</name>
<dbReference type="STRING" id="576137.A0A1L7WTJ3"/>
<proteinExistence type="predicted"/>
<dbReference type="SUPFAM" id="SSF51395">
    <property type="entry name" value="FMN-linked oxidoreductases"/>
    <property type="match status" value="1"/>
</dbReference>
<organism evidence="2 3">
    <name type="scientific">Phialocephala subalpina</name>
    <dbReference type="NCBI Taxonomy" id="576137"/>
    <lineage>
        <taxon>Eukaryota</taxon>
        <taxon>Fungi</taxon>
        <taxon>Dikarya</taxon>
        <taxon>Ascomycota</taxon>
        <taxon>Pezizomycotina</taxon>
        <taxon>Leotiomycetes</taxon>
        <taxon>Helotiales</taxon>
        <taxon>Mollisiaceae</taxon>
        <taxon>Phialocephala</taxon>
        <taxon>Phialocephala fortinii species complex</taxon>
    </lineage>
</organism>
<dbReference type="PANTHER" id="PTHR22893">
    <property type="entry name" value="NADH OXIDOREDUCTASE-RELATED"/>
    <property type="match status" value="1"/>
</dbReference>
<dbReference type="GO" id="GO:0016491">
    <property type="term" value="F:oxidoreductase activity"/>
    <property type="evidence" value="ECO:0007669"/>
    <property type="project" value="InterPro"/>
</dbReference>
<dbReference type="CDD" id="cd02933">
    <property type="entry name" value="OYE_like_FMN"/>
    <property type="match status" value="1"/>
</dbReference>
<feature type="domain" description="NADH:flavin oxidoreductase/NADH oxidase N-terminal" evidence="1">
    <location>
        <begin position="9"/>
        <end position="360"/>
    </location>
</feature>
<dbReference type="AlphaFoldDB" id="A0A1L7WTJ3"/>
<sequence length="395" mass="43438">MGSIHQDRKLFTPLQLGTMSLSHRIVMSPLTRIRCPGGIPSPLVTEYYAQRATLGGLIISEGMHPSFMAGNLLNVPGMFSPEHVRAWKKVTDAVHARGGFMVCQLWHVGRFATSQTLAGRQPLSASPTNSGVGNRLTSKGMVPSETAKEMALEEISVTREDFVHAARCAVEAGFDGVEIAAGNGYLFDQFLNDRTNLRLDHYGGNDENRSRFVLETIDAVITAIGASKTAVRFSPWGTVMMPLPSDPIATWTHVLSEVEKRGLAYVCLTQPNTDLFMSSETKWADLNKASEEGSINAKKEDIHLRHFWEVLEKTPKLASGEYDGTNCFEEAEKGELDAVTFARWFISNPDLVEKVRLGLKLTAWDRGTWYGRGAEGYTDYPVGEVVEGSSHIGGL</sequence>
<dbReference type="EMBL" id="FJOG01000007">
    <property type="protein sequence ID" value="CZR56105.1"/>
    <property type="molecule type" value="Genomic_DNA"/>
</dbReference>
<evidence type="ECO:0000259" key="1">
    <source>
        <dbReference type="Pfam" id="PF00724"/>
    </source>
</evidence>
<dbReference type="Pfam" id="PF00724">
    <property type="entry name" value="Oxidored_FMN"/>
    <property type="match status" value="1"/>
</dbReference>
<dbReference type="InterPro" id="IPR045247">
    <property type="entry name" value="Oye-like"/>
</dbReference>
<dbReference type="InterPro" id="IPR001155">
    <property type="entry name" value="OxRdtase_FMN_N"/>
</dbReference>
<evidence type="ECO:0000313" key="2">
    <source>
        <dbReference type="EMBL" id="CZR56105.1"/>
    </source>
</evidence>
<accession>A0A1L7WTJ3</accession>
<protein>
    <submittedName>
        <fullName evidence="2">Related to NADH:flavin oxidoreductase/12-oxophytodienoate reductase</fullName>
    </submittedName>
</protein>
<reference evidence="2 3" key="1">
    <citation type="submission" date="2016-03" db="EMBL/GenBank/DDBJ databases">
        <authorList>
            <person name="Ploux O."/>
        </authorList>
    </citation>
    <scope>NUCLEOTIDE SEQUENCE [LARGE SCALE GENOMIC DNA]</scope>
    <source>
        <strain evidence="2 3">UAMH 11012</strain>
    </source>
</reference>
<dbReference type="OrthoDB" id="276546at2759"/>
<dbReference type="Proteomes" id="UP000184330">
    <property type="component" value="Unassembled WGS sequence"/>
</dbReference>
<dbReference type="Gene3D" id="3.20.20.70">
    <property type="entry name" value="Aldolase class I"/>
    <property type="match status" value="1"/>
</dbReference>
<keyword evidence="3" id="KW-1185">Reference proteome</keyword>
<dbReference type="GO" id="GO:0010181">
    <property type="term" value="F:FMN binding"/>
    <property type="evidence" value="ECO:0007669"/>
    <property type="project" value="InterPro"/>
</dbReference>
<evidence type="ECO:0000313" key="3">
    <source>
        <dbReference type="Proteomes" id="UP000184330"/>
    </source>
</evidence>
<dbReference type="InterPro" id="IPR013785">
    <property type="entry name" value="Aldolase_TIM"/>
</dbReference>
<gene>
    <name evidence="2" type="ORF">PAC_05993</name>
</gene>